<reference evidence="3" key="1">
    <citation type="submission" date="2011-06" db="EMBL/GenBank/DDBJ databases">
        <title>Complete genome sequence of Paenibacillus mucilaginosus KNP414.</title>
        <authorList>
            <person name="Wang J."/>
            <person name="Hu S."/>
            <person name="Hu X."/>
            <person name="Zhang B."/>
            <person name="Dong D."/>
            <person name="Zhang S."/>
            <person name="Zhao K."/>
            <person name="Wu D."/>
        </authorList>
    </citation>
    <scope>NUCLEOTIDE SEQUENCE [LARGE SCALE GENOMIC DNA]</scope>
    <source>
        <strain evidence="3">KNP414</strain>
    </source>
</reference>
<sequence length="96" mass="11033">MSAFIELIIAFIIGLILTINVLPPVFEYFGIDFTGNVWVNWFGVSILLFSLSSIVRWKIKKTNLLNERITSILFWLLFAASVYVVFIPFVKGENPF</sequence>
<dbReference type="AlphaFoldDB" id="F8FRG1"/>
<dbReference type="HOGENOM" id="CLU_2258128_0_0_9"/>
<feature type="transmembrane region" description="Helical" evidence="1">
    <location>
        <begin position="69"/>
        <end position="90"/>
    </location>
</feature>
<reference evidence="2 3" key="2">
    <citation type="journal article" date="2013" name="Genome Announc.">
        <title>Genome Sequence of Growth-Improving Paenibacillus mucilaginosus Strain KNP414.</title>
        <authorList>
            <person name="Lu J.J."/>
            <person name="Wang J.F."/>
            <person name="Hu X.F."/>
        </authorList>
    </citation>
    <scope>NUCLEOTIDE SEQUENCE [LARGE SCALE GENOMIC DNA]</scope>
    <source>
        <strain evidence="2 3">KNP414</strain>
    </source>
</reference>
<accession>F8FRG1</accession>
<dbReference type="KEGG" id="pms:KNP414_01957"/>
<keyword evidence="1" id="KW-0472">Membrane</keyword>
<protein>
    <submittedName>
        <fullName evidence="2">Uncharacterized protein</fullName>
    </submittedName>
</protein>
<dbReference type="RefSeq" id="WP_013915680.1">
    <property type="nucleotide sequence ID" value="NC_015690.1"/>
</dbReference>
<feature type="transmembrane region" description="Helical" evidence="1">
    <location>
        <begin position="38"/>
        <end position="57"/>
    </location>
</feature>
<proteinExistence type="predicted"/>
<evidence type="ECO:0000313" key="2">
    <source>
        <dbReference type="EMBL" id="AEI40518.1"/>
    </source>
</evidence>
<keyword evidence="1" id="KW-0812">Transmembrane</keyword>
<feature type="transmembrane region" description="Helical" evidence="1">
    <location>
        <begin position="7"/>
        <end position="26"/>
    </location>
</feature>
<evidence type="ECO:0000313" key="3">
    <source>
        <dbReference type="Proteomes" id="UP000006620"/>
    </source>
</evidence>
<gene>
    <name evidence="2" type="ordered locus">KNP414_01957</name>
</gene>
<dbReference type="Proteomes" id="UP000006620">
    <property type="component" value="Chromosome"/>
</dbReference>
<dbReference type="EMBL" id="CP002869">
    <property type="protein sequence ID" value="AEI40518.1"/>
    <property type="molecule type" value="Genomic_DNA"/>
</dbReference>
<keyword evidence="1" id="KW-1133">Transmembrane helix</keyword>
<name>F8FRG1_PAEMK</name>
<evidence type="ECO:0000256" key="1">
    <source>
        <dbReference type="SAM" id="Phobius"/>
    </source>
</evidence>
<organism evidence="2 3">
    <name type="scientific">Paenibacillus mucilaginosus (strain KNP414)</name>
    <dbReference type="NCBI Taxonomy" id="1036673"/>
    <lineage>
        <taxon>Bacteria</taxon>
        <taxon>Bacillati</taxon>
        <taxon>Bacillota</taxon>
        <taxon>Bacilli</taxon>
        <taxon>Bacillales</taxon>
        <taxon>Paenibacillaceae</taxon>
        <taxon>Paenibacillus</taxon>
    </lineage>
</organism>